<name>A0A0N7KWB2_9ENTR</name>
<dbReference type="CDD" id="cd00761">
    <property type="entry name" value="Glyco_tranf_GTA_type"/>
    <property type="match status" value="1"/>
</dbReference>
<sequence>MAEIMRAYIAIPTYNGGEVWEKCAKSIKKYSPHDTFVQIIDSGSKDNTVEVAKKYGFHVKNISPQEFNHGGTRNYLVNIHKDEFDVVVFLTQDAIPEPDFYKNIVSVFADKTVSCAYGRQLPHDDANPISSHARKFNYRAESYIANIDSVGSMGLKAAFISNSFSAYRLNIFIELGGFPKNTILSEDMYFAAKSLLAGYKVVYSAEAKVRHSHNYSAIDEFKRYFDIGVFHADESWIRQKFGGAGGEGKKFIFSELKFLLKKAPFTIPRSAMHNFLKILGYKLGQNYKVLPPRVVKKLSMHKNFWS</sequence>
<dbReference type="InterPro" id="IPR029044">
    <property type="entry name" value="Nucleotide-diphossugar_trans"/>
</dbReference>
<dbReference type="PANTHER" id="PTHR43630">
    <property type="entry name" value="POLY-BETA-1,6-N-ACETYL-D-GLUCOSAMINE SYNTHASE"/>
    <property type="match status" value="1"/>
</dbReference>
<reference evidence="3" key="2">
    <citation type="journal article" date="2015" name="Sci. Rep.">
        <title>Genetic analysis of capsular polysaccharide synthesis gene clusters in 79 capsular types of Klebsiella spp.</title>
        <authorList>
            <person name="Pan Y.J."/>
            <person name="Lin T.L."/>
            <person name="Chen C.T."/>
            <person name="Chen Y.Y."/>
            <person name="Hsieh P.F."/>
            <person name="Hsu C.R."/>
            <person name="Wu M.C."/>
            <person name="Wang J.T."/>
        </authorList>
    </citation>
    <scope>NUCLEOTIDE SEQUENCE</scope>
    <source>
        <strain evidence="3">7522</strain>
    </source>
</reference>
<dbReference type="EMBL" id="AB924572">
    <property type="protein sequence ID" value="BAT23633.1"/>
    <property type="molecule type" value="Genomic_DNA"/>
</dbReference>
<reference evidence="3" key="1">
    <citation type="submission" date="2014-04" db="EMBL/GenBank/DDBJ databases">
        <authorList>
            <person name="Harrison E."/>
        </authorList>
    </citation>
    <scope>NUCLEOTIDE SEQUENCE</scope>
    <source>
        <strain evidence="3">7522</strain>
    </source>
</reference>
<dbReference type="GO" id="GO:0016740">
    <property type="term" value="F:transferase activity"/>
    <property type="evidence" value="ECO:0007669"/>
    <property type="project" value="UniProtKB-KW"/>
</dbReference>
<dbReference type="Gene3D" id="3.90.550.10">
    <property type="entry name" value="Spore Coat Polysaccharide Biosynthesis Protein SpsA, Chain A"/>
    <property type="match status" value="1"/>
</dbReference>
<dbReference type="AlphaFoldDB" id="A0A0N7KWB2"/>
<dbReference type="InterPro" id="IPR001173">
    <property type="entry name" value="Glyco_trans_2-like"/>
</dbReference>
<evidence type="ECO:0000256" key="1">
    <source>
        <dbReference type="ARBA" id="ARBA00038494"/>
    </source>
</evidence>
<evidence type="ECO:0000259" key="2">
    <source>
        <dbReference type="Pfam" id="PF00535"/>
    </source>
</evidence>
<gene>
    <name evidence="3" type="primary">wcaA</name>
</gene>
<organism evidence="3">
    <name type="scientific">Klebsiella sp. 7522</name>
    <dbReference type="NCBI Taxonomy" id="1497811"/>
    <lineage>
        <taxon>Bacteria</taxon>
        <taxon>Pseudomonadati</taxon>
        <taxon>Pseudomonadota</taxon>
        <taxon>Gammaproteobacteria</taxon>
        <taxon>Enterobacterales</taxon>
        <taxon>Enterobacteriaceae</taxon>
        <taxon>Klebsiella/Raoultella group</taxon>
        <taxon>Klebsiella</taxon>
    </lineage>
</organism>
<proteinExistence type="inferred from homology"/>
<keyword evidence="3" id="KW-0808">Transferase</keyword>
<feature type="domain" description="Glycosyltransferase 2-like" evidence="2">
    <location>
        <begin position="9"/>
        <end position="175"/>
    </location>
</feature>
<accession>A0A0N7KWB2</accession>
<evidence type="ECO:0000313" key="3">
    <source>
        <dbReference type="EMBL" id="BAT23633.1"/>
    </source>
</evidence>
<protein>
    <submittedName>
        <fullName evidence="3">Putative rhamnosyltransferase</fullName>
    </submittedName>
</protein>
<comment type="similarity">
    <text evidence="1">Belongs to the glycosyltransferase 2 family. WaaE/KdtX subfamily.</text>
</comment>
<dbReference type="Pfam" id="PF00535">
    <property type="entry name" value="Glycos_transf_2"/>
    <property type="match status" value="1"/>
</dbReference>
<dbReference type="PANTHER" id="PTHR43630:SF2">
    <property type="entry name" value="GLYCOSYLTRANSFERASE"/>
    <property type="match status" value="1"/>
</dbReference>
<dbReference type="SUPFAM" id="SSF53448">
    <property type="entry name" value="Nucleotide-diphospho-sugar transferases"/>
    <property type="match status" value="1"/>
</dbReference>